<reference evidence="1" key="1">
    <citation type="submission" date="2022-04" db="EMBL/GenBank/DDBJ databases">
        <title>Desulfatitalea alkaliphila sp. nov., a novel anaerobic sulfate-reducing bacterium isolated from terrestrial mud volcano, Taman Peninsula, Russia.</title>
        <authorList>
            <person name="Khomyakova M.A."/>
            <person name="Merkel A.Y."/>
            <person name="Slobodkin A.I."/>
        </authorList>
    </citation>
    <scope>NUCLEOTIDE SEQUENCE</scope>
    <source>
        <strain evidence="1">M08but</strain>
    </source>
</reference>
<name>A0AA41USC5_9BACT</name>
<accession>A0AA41USC5</accession>
<protein>
    <recommendedName>
        <fullName evidence="3">HEPN domain-containing protein</fullName>
    </recommendedName>
</protein>
<evidence type="ECO:0000313" key="2">
    <source>
        <dbReference type="Proteomes" id="UP001165427"/>
    </source>
</evidence>
<proteinExistence type="predicted"/>
<sequence>MNTIKSFGLWSHAKEFLTAAHMVKDPQQSSKGKTDFSLIMPAYYLVGHSIELSLKSYLAAKGYQISVLRSKKYGHDLEALLVECRKRKLGREVKLTKHQFDAIKLFSLTYKSKKLEYLEYGNYQLPEYGFIYNVAKTVNDSLAYYASNSPFNLRLHSDRKGRATTA</sequence>
<organism evidence="1 2">
    <name type="scientific">Desulfatitalea alkaliphila</name>
    <dbReference type="NCBI Taxonomy" id="2929485"/>
    <lineage>
        <taxon>Bacteria</taxon>
        <taxon>Pseudomonadati</taxon>
        <taxon>Thermodesulfobacteriota</taxon>
        <taxon>Desulfobacteria</taxon>
        <taxon>Desulfobacterales</taxon>
        <taxon>Desulfosarcinaceae</taxon>
        <taxon>Desulfatitalea</taxon>
    </lineage>
</organism>
<evidence type="ECO:0000313" key="1">
    <source>
        <dbReference type="EMBL" id="MCJ8503143.1"/>
    </source>
</evidence>
<dbReference type="Proteomes" id="UP001165427">
    <property type="component" value="Unassembled WGS sequence"/>
</dbReference>
<evidence type="ECO:0008006" key="3">
    <source>
        <dbReference type="Google" id="ProtNLM"/>
    </source>
</evidence>
<dbReference type="EMBL" id="JALJRB010000050">
    <property type="protein sequence ID" value="MCJ8503143.1"/>
    <property type="molecule type" value="Genomic_DNA"/>
</dbReference>
<comment type="caution">
    <text evidence="1">The sequence shown here is derived from an EMBL/GenBank/DDBJ whole genome shotgun (WGS) entry which is preliminary data.</text>
</comment>
<dbReference type="RefSeq" id="WP_246915070.1">
    <property type="nucleotide sequence ID" value="NZ_JALJRB010000050.1"/>
</dbReference>
<keyword evidence="2" id="KW-1185">Reference proteome</keyword>
<gene>
    <name evidence="1" type="ORF">MRX98_21400</name>
</gene>
<dbReference type="AlphaFoldDB" id="A0AA41USC5"/>